<reference evidence="3" key="1">
    <citation type="submission" date="2025-08" db="UniProtKB">
        <authorList>
            <consortium name="Ensembl"/>
        </authorList>
    </citation>
    <scope>IDENTIFICATION</scope>
</reference>
<dbReference type="AlphaFoldDB" id="A0A8C8AG15"/>
<accession>A0A8C8AG15</accession>
<proteinExistence type="predicted"/>
<evidence type="ECO:0000256" key="2">
    <source>
        <dbReference type="SAM" id="MobiDB-lite"/>
    </source>
</evidence>
<sequence length="111" mass="12177">MGLATESTPGKRIRKPSLLYEGFESPTMASVPALQSPQVNPPPPEVSNPKKPGRITNQLQYLHKVVMKALWKHQFAWPFRQPVDAVKLGLPVTTRPWGLRDVGRGLGGGQG</sequence>
<dbReference type="PANTHER" id="PTHR22880">
    <property type="entry name" value="FALZ-RELATED BROMODOMAIN-CONTAINING PROTEINS"/>
    <property type="match status" value="1"/>
</dbReference>
<dbReference type="GO" id="GO:0000785">
    <property type="term" value="C:chromatin"/>
    <property type="evidence" value="ECO:0007669"/>
    <property type="project" value="TreeGrafter"/>
</dbReference>
<evidence type="ECO:0008006" key="5">
    <source>
        <dbReference type="Google" id="ProtNLM"/>
    </source>
</evidence>
<dbReference type="Ensembl" id="ENSOSUT00000004978.1">
    <property type="protein sequence ID" value="ENSOSUP00000004819.1"/>
    <property type="gene ID" value="ENSOSUG00000003563.1"/>
</dbReference>
<dbReference type="GO" id="GO:0005634">
    <property type="term" value="C:nucleus"/>
    <property type="evidence" value="ECO:0007669"/>
    <property type="project" value="TreeGrafter"/>
</dbReference>
<organism evidence="3 4">
    <name type="scientific">Otus sunia</name>
    <name type="common">Oriental scops-owl</name>
    <dbReference type="NCBI Taxonomy" id="257818"/>
    <lineage>
        <taxon>Eukaryota</taxon>
        <taxon>Metazoa</taxon>
        <taxon>Chordata</taxon>
        <taxon>Craniata</taxon>
        <taxon>Vertebrata</taxon>
        <taxon>Euteleostomi</taxon>
        <taxon>Archelosauria</taxon>
        <taxon>Archosauria</taxon>
        <taxon>Dinosauria</taxon>
        <taxon>Saurischia</taxon>
        <taxon>Theropoda</taxon>
        <taxon>Coelurosauria</taxon>
        <taxon>Aves</taxon>
        <taxon>Neognathae</taxon>
        <taxon>Neoaves</taxon>
        <taxon>Telluraves</taxon>
        <taxon>Strigiformes</taxon>
        <taxon>Strigidae</taxon>
        <taxon>Otus</taxon>
    </lineage>
</organism>
<dbReference type="Gene3D" id="1.20.920.10">
    <property type="entry name" value="Bromodomain-like"/>
    <property type="match status" value="1"/>
</dbReference>
<dbReference type="InterPro" id="IPR050935">
    <property type="entry name" value="Bromo_chromatin_reader"/>
</dbReference>
<feature type="region of interest" description="Disordered" evidence="2">
    <location>
        <begin position="30"/>
        <end position="53"/>
    </location>
</feature>
<name>A0A8C8AG15_9STRI</name>
<dbReference type="InterPro" id="IPR036427">
    <property type="entry name" value="Bromodomain-like_sf"/>
</dbReference>
<dbReference type="SUPFAM" id="SSF47370">
    <property type="entry name" value="Bromodomain"/>
    <property type="match status" value="1"/>
</dbReference>
<dbReference type="PANTHER" id="PTHR22880:SF240">
    <property type="entry name" value="BROMODOMAIN-CONTAINING PROTEIN 2"/>
    <property type="match status" value="1"/>
</dbReference>
<evidence type="ECO:0000256" key="1">
    <source>
        <dbReference type="ARBA" id="ARBA00023117"/>
    </source>
</evidence>
<keyword evidence="4" id="KW-1185">Reference proteome</keyword>
<keyword evidence="1" id="KW-0103">Bromodomain</keyword>
<protein>
    <recommendedName>
        <fullName evidence="5">Bromodomain containing 2</fullName>
    </recommendedName>
</protein>
<reference evidence="3" key="2">
    <citation type="submission" date="2025-09" db="UniProtKB">
        <authorList>
            <consortium name="Ensembl"/>
        </authorList>
    </citation>
    <scope>IDENTIFICATION</scope>
</reference>
<dbReference type="GO" id="GO:0006355">
    <property type="term" value="P:regulation of DNA-templated transcription"/>
    <property type="evidence" value="ECO:0007669"/>
    <property type="project" value="TreeGrafter"/>
</dbReference>
<dbReference type="Proteomes" id="UP000694552">
    <property type="component" value="Unplaced"/>
</dbReference>
<dbReference type="GO" id="GO:0006338">
    <property type="term" value="P:chromatin remodeling"/>
    <property type="evidence" value="ECO:0007669"/>
    <property type="project" value="TreeGrafter"/>
</dbReference>
<evidence type="ECO:0000313" key="4">
    <source>
        <dbReference type="Proteomes" id="UP000694552"/>
    </source>
</evidence>
<evidence type="ECO:0000313" key="3">
    <source>
        <dbReference type="Ensembl" id="ENSOSUP00000004819.1"/>
    </source>
</evidence>